<sequence length="189" mass="21684">MTFEVGESRIAYRDEKHYMGIRLQTPFKGMFGEIDKLRKELHTWFKVQGVEPEGPAFLRYHIIDMAGEMDIEYGIQMSQTLPGDLRVTPGVLQAGYYANLIYRGSGMSGNKALLRWARENGIRWDRWDDAKGDAFRCRYEAYLTNPNIEPRKSKWEVDLAIKIADDQDGVVSKNERGGLKLETSILTGE</sequence>
<proteinExistence type="predicted"/>
<dbReference type="InterPro" id="IPR011256">
    <property type="entry name" value="Reg_factor_effector_dom_sf"/>
</dbReference>
<evidence type="ECO:0000259" key="1">
    <source>
        <dbReference type="SMART" id="SM00871"/>
    </source>
</evidence>
<dbReference type="Gene3D" id="3.20.80.10">
    <property type="entry name" value="Regulatory factor, effector binding domain"/>
    <property type="match status" value="1"/>
</dbReference>
<protein>
    <submittedName>
        <fullName evidence="2">GyrI-like domain-containing protein</fullName>
    </submittedName>
</protein>
<dbReference type="EMBL" id="JBHSAM010000036">
    <property type="protein sequence ID" value="MFC4104280.1"/>
    <property type="molecule type" value="Genomic_DNA"/>
</dbReference>
<evidence type="ECO:0000313" key="3">
    <source>
        <dbReference type="Proteomes" id="UP001595715"/>
    </source>
</evidence>
<name>A0ABV8KE06_9BACL</name>
<dbReference type="SMART" id="SM00871">
    <property type="entry name" value="AraC_E_bind"/>
    <property type="match status" value="1"/>
</dbReference>
<dbReference type="RefSeq" id="WP_377722814.1">
    <property type="nucleotide sequence ID" value="NZ_JBHSAM010000036.1"/>
</dbReference>
<gene>
    <name evidence="2" type="ORF">ACFOZ8_32135</name>
</gene>
<reference evidence="3" key="1">
    <citation type="journal article" date="2019" name="Int. J. Syst. Evol. Microbiol.">
        <title>The Global Catalogue of Microorganisms (GCM) 10K type strain sequencing project: providing services to taxonomists for standard genome sequencing and annotation.</title>
        <authorList>
            <consortium name="The Broad Institute Genomics Platform"/>
            <consortium name="The Broad Institute Genome Sequencing Center for Infectious Disease"/>
            <person name="Wu L."/>
            <person name="Ma J."/>
        </authorList>
    </citation>
    <scope>NUCLEOTIDE SEQUENCE [LARGE SCALE GENOMIC DNA]</scope>
    <source>
        <strain evidence="3">IBRC-M 10987</strain>
    </source>
</reference>
<dbReference type="Pfam" id="PF06445">
    <property type="entry name" value="GyrI-like"/>
    <property type="match status" value="1"/>
</dbReference>
<comment type="caution">
    <text evidence="2">The sequence shown here is derived from an EMBL/GenBank/DDBJ whole genome shotgun (WGS) entry which is preliminary data.</text>
</comment>
<organism evidence="2 3">
    <name type="scientific">Paenibacillus xanthanilyticus</name>
    <dbReference type="NCBI Taxonomy" id="1783531"/>
    <lineage>
        <taxon>Bacteria</taxon>
        <taxon>Bacillati</taxon>
        <taxon>Bacillota</taxon>
        <taxon>Bacilli</taxon>
        <taxon>Bacillales</taxon>
        <taxon>Paenibacillaceae</taxon>
        <taxon>Paenibacillus</taxon>
    </lineage>
</organism>
<dbReference type="InterPro" id="IPR010499">
    <property type="entry name" value="AraC_E-bd"/>
</dbReference>
<evidence type="ECO:0000313" key="2">
    <source>
        <dbReference type="EMBL" id="MFC4104280.1"/>
    </source>
</evidence>
<keyword evidence="3" id="KW-1185">Reference proteome</keyword>
<accession>A0ABV8KE06</accession>
<dbReference type="Proteomes" id="UP001595715">
    <property type="component" value="Unassembled WGS sequence"/>
</dbReference>
<dbReference type="SUPFAM" id="SSF55136">
    <property type="entry name" value="Probable bacterial effector-binding domain"/>
    <property type="match status" value="1"/>
</dbReference>
<dbReference type="InterPro" id="IPR029442">
    <property type="entry name" value="GyrI-like"/>
</dbReference>
<feature type="domain" description="AraC effector-binding" evidence="1">
    <location>
        <begin position="6"/>
        <end position="164"/>
    </location>
</feature>